<protein>
    <recommendedName>
        <fullName evidence="3">Immunity protein 22</fullName>
    </recommendedName>
</protein>
<comment type="caution">
    <text evidence="1">The sequence shown here is derived from an EMBL/GenBank/DDBJ whole genome shotgun (WGS) entry which is preliminary data.</text>
</comment>
<reference evidence="1" key="1">
    <citation type="submission" date="2022-10" db="EMBL/GenBank/DDBJ databases">
        <title>Chryseobacterium babae sp. nov. isolated from the gut of the beetle Oryctes rhinoceros, and Chryseobacterium kimseyorum sp. nov., isolated from a stick insect rearing cage.</title>
        <authorList>
            <person name="Shelomi M."/>
            <person name="Han C.-J."/>
            <person name="Chen W.-M."/>
            <person name="Chen H.-K."/>
            <person name="Liaw S.-J."/>
            <person name="Muhle E."/>
            <person name="Clermont D."/>
        </authorList>
    </citation>
    <scope>NUCLEOTIDE SEQUENCE</scope>
    <source>
        <strain evidence="1">WLa1L2M3</strain>
    </source>
</reference>
<evidence type="ECO:0008006" key="3">
    <source>
        <dbReference type="Google" id="ProtNLM"/>
    </source>
</evidence>
<dbReference type="RefSeq" id="WP_264741645.1">
    <property type="nucleotide sequence ID" value="NZ_JAPDHV010000001.1"/>
</dbReference>
<dbReference type="EMBL" id="JAPDHV010000001">
    <property type="protein sequence ID" value="MCW3159668.1"/>
    <property type="molecule type" value="Genomic_DNA"/>
</dbReference>
<gene>
    <name evidence="1" type="ORF">OH806_00045</name>
</gene>
<organism evidence="1 2">
    <name type="scientific">Chryseobacterium oryctis</name>
    <dbReference type="NCBI Taxonomy" id="2952618"/>
    <lineage>
        <taxon>Bacteria</taxon>
        <taxon>Pseudomonadati</taxon>
        <taxon>Bacteroidota</taxon>
        <taxon>Flavobacteriia</taxon>
        <taxon>Flavobacteriales</taxon>
        <taxon>Weeksellaceae</taxon>
        <taxon>Chryseobacterium group</taxon>
        <taxon>Chryseobacterium</taxon>
    </lineage>
</organism>
<evidence type="ECO:0000313" key="2">
    <source>
        <dbReference type="Proteomes" id="UP001163719"/>
    </source>
</evidence>
<evidence type="ECO:0000313" key="1">
    <source>
        <dbReference type="EMBL" id="MCW3159668.1"/>
    </source>
</evidence>
<proteinExistence type="predicted"/>
<dbReference type="Proteomes" id="UP001163719">
    <property type="component" value="Unassembled WGS sequence"/>
</dbReference>
<sequence length="173" mass="20797">MTILNFLLEDENVEQLKQVLPKVRFQNEEDIRKVQEFLNSIGAQDGWMNNDQYNRFTYEYPLLVRDLGGEILEKILTLKDQPEIVLANSYEFASDSLFCEWAYVIDFDKNTFEVYTGFNKKRITPEDRFFDLCKEDRENPEYYPVLLFLSFPLNNLPYGDEFIIRCRLKWEQK</sequence>
<keyword evidence="2" id="KW-1185">Reference proteome</keyword>
<accession>A0ABT3HIX7</accession>
<name>A0ABT3HIX7_9FLAO</name>